<dbReference type="Gene3D" id="3.10.20.30">
    <property type="match status" value="1"/>
</dbReference>
<gene>
    <name evidence="2" type="ORF">FGF68_05190</name>
</gene>
<dbReference type="Pfam" id="PF00111">
    <property type="entry name" value="Fer2"/>
    <property type="match status" value="1"/>
</dbReference>
<dbReference type="InterPro" id="IPR036010">
    <property type="entry name" value="2Fe-2S_ferredoxin-like_sf"/>
</dbReference>
<name>A0A5C4S0J6_PROVB</name>
<comment type="caution">
    <text evidence="2">The sequence shown here is derived from an EMBL/GenBank/DDBJ whole genome shotgun (WGS) entry which is preliminary data.</text>
</comment>
<accession>A0A5C4S0J6</accession>
<dbReference type="EMBL" id="VDCI01000003">
    <property type="protein sequence ID" value="TNJ36970.1"/>
    <property type="molecule type" value="Genomic_DNA"/>
</dbReference>
<reference evidence="2 3" key="1">
    <citation type="submission" date="2019-05" db="EMBL/GenBank/DDBJ databases">
        <title>Draft Whole-Genome sequence of the green sulfur bacterium Prosthecochloris vibrioformis DSM 260.</title>
        <authorList>
            <person name="Meyer T.E."/>
            <person name="Kyndt J.A."/>
        </authorList>
    </citation>
    <scope>NUCLEOTIDE SEQUENCE [LARGE SCALE GENOMIC DNA]</scope>
    <source>
        <strain evidence="2 3">DSM 260</strain>
    </source>
</reference>
<dbReference type="AlphaFoldDB" id="A0A5C4S0J6"/>
<organism evidence="2 3">
    <name type="scientific">Prosthecochloris vibrioformis</name>
    <name type="common">Chlorobium vibrioforme</name>
    <dbReference type="NCBI Taxonomy" id="1098"/>
    <lineage>
        <taxon>Bacteria</taxon>
        <taxon>Pseudomonadati</taxon>
        <taxon>Chlorobiota</taxon>
        <taxon>Chlorobiia</taxon>
        <taxon>Chlorobiales</taxon>
        <taxon>Chlorobiaceae</taxon>
        <taxon>Prosthecochloris</taxon>
    </lineage>
</organism>
<evidence type="ECO:0000313" key="2">
    <source>
        <dbReference type="EMBL" id="TNJ36970.1"/>
    </source>
</evidence>
<protein>
    <submittedName>
        <fullName evidence="2">(2Fe-2S)-binding protein</fullName>
    </submittedName>
</protein>
<proteinExistence type="predicted"/>
<dbReference type="Proteomes" id="UP000309544">
    <property type="component" value="Unassembled WGS sequence"/>
</dbReference>
<evidence type="ECO:0000259" key="1">
    <source>
        <dbReference type="Pfam" id="PF00111"/>
    </source>
</evidence>
<dbReference type="SUPFAM" id="SSF54292">
    <property type="entry name" value="2Fe-2S ferredoxin-like"/>
    <property type="match status" value="1"/>
</dbReference>
<dbReference type="InterPro" id="IPR012675">
    <property type="entry name" value="Beta-grasp_dom_sf"/>
</dbReference>
<evidence type="ECO:0000313" key="3">
    <source>
        <dbReference type="Proteomes" id="UP000309544"/>
    </source>
</evidence>
<keyword evidence="3" id="KW-1185">Reference proteome</keyword>
<dbReference type="InterPro" id="IPR001041">
    <property type="entry name" value="2Fe-2S_ferredoxin-type"/>
</dbReference>
<dbReference type="CDD" id="cd00207">
    <property type="entry name" value="fer2"/>
    <property type="match status" value="1"/>
</dbReference>
<sequence length="208" mass="22429">MEIVINDKPCTAVVGEKLSKVAQDSKSHVGYVCGGHGICQTCYVTILEGLECLSPLSEIEQAFLSAKQVEAGGRLACQAVIVKEGTLNVLSRPEEVRRMLLQNPLSLFSYGAELGNAAAERFIPGVSNVIERIKKGEVAHREGLSDLLDSMGAAVKFSASSAAANLPFKEQFGALVDFIKKFLPFAQPSETKPEPLERVTVSVKKKNH</sequence>
<dbReference type="GO" id="GO:0051536">
    <property type="term" value="F:iron-sulfur cluster binding"/>
    <property type="evidence" value="ECO:0007669"/>
    <property type="project" value="InterPro"/>
</dbReference>
<dbReference type="RefSeq" id="WP_068867167.1">
    <property type="nucleotide sequence ID" value="NZ_VDCI01000003.1"/>
</dbReference>
<feature type="domain" description="2Fe-2S ferredoxin-type" evidence="1">
    <location>
        <begin position="5"/>
        <end position="81"/>
    </location>
</feature>